<dbReference type="PROSITE" id="PS50097">
    <property type="entry name" value="BTB"/>
    <property type="match status" value="1"/>
</dbReference>
<dbReference type="InterPro" id="IPR011333">
    <property type="entry name" value="SKP1/BTB/POZ_sf"/>
</dbReference>
<dbReference type="PANTHER" id="PTHR45774">
    <property type="entry name" value="BTB/POZ DOMAIN-CONTAINING"/>
    <property type="match status" value="1"/>
</dbReference>
<comment type="caution">
    <text evidence="2">The sequence shown here is derived from an EMBL/GenBank/DDBJ whole genome shotgun (WGS) entry which is preliminary data.</text>
</comment>
<dbReference type="Gene3D" id="1.25.40.420">
    <property type="match status" value="1"/>
</dbReference>
<evidence type="ECO:0000313" key="2">
    <source>
        <dbReference type="EMBL" id="CAG2201041.1"/>
    </source>
</evidence>
<keyword evidence="3" id="KW-1185">Reference proteome</keyword>
<name>A0A8S3R1S4_MYTED</name>
<organism evidence="2 3">
    <name type="scientific">Mytilus edulis</name>
    <name type="common">Blue mussel</name>
    <dbReference type="NCBI Taxonomy" id="6550"/>
    <lineage>
        <taxon>Eukaryota</taxon>
        <taxon>Metazoa</taxon>
        <taxon>Spiralia</taxon>
        <taxon>Lophotrochozoa</taxon>
        <taxon>Mollusca</taxon>
        <taxon>Bivalvia</taxon>
        <taxon>Autobranchia</taxon>
        <taxon>Pteriomorphia</taxon>
        <taxon>Mytilida</taxon>
        <taxon>Mytiloidea</taxon>
        <taxon>Mytilidae</taxon>
        <taxon>Mytilinae</taxon>
        <taxon>Mytilus</taxon>
    </lineage>
</organism>
<accession>A0A8S3R1S4</accession>
<sequence length="292" mass="33583">MAKQNACKTSNISTPKCNPNSKLVLKWNIFTQLNFIYTCINVNVNVNVTKLVFVQLKVGFFQDDMETTTSDNNDWRDDKSVLQCLSYMLKHEIMCDVIFLVGSEKKAIPAHKTILASRSPVFYTMFEGSLPEKGEIAVPDIEENTFRVLLQYIYCDEVNVTSENMQNLLYASDKYMLFQVKSECEQRLKETVTTSDPLKTLQTAMEFSMEELKLESISYIEKNAGKCLFSERALKLSKECVEEILKSDYLSCTETDVCQFILEWSSYQCTRDEKEVIGKNIRSALKDLLFFG</sequence>
<dbReference type="SUPFAM" id="SSF54695">
    <property type="entry name" value="POZ domain"/>
    <property type="match status" value="1"/>
</dbReference>
<dbReference type="Pfam" id="PF00651">
    <property type="entry name" value="BTB"/>
    <property type="match status" value="1"/>
</dbReference>
<dbReference type="OrthoDB" id="45365at2759"/>
<proteinExistence type="predicted"/>
<gene>
    <name evidence="2" type="ORF">MEDL_15675</name>
</gene>
<evidence type="ECO:0000313" key="3">
    <source>
        <dbReference type="Proteomes" id="UP000683360"/>
    </source>
</evidence>
<dbReference type="Pfam" id="PF07707">
    <property type="entry name" value="BACK"/>
    <property type="match status" value="1"/>
</dbReference>
<dbReference type="SMART" id="SM00225">
    <property type="entry name" value="BTB"/>
    <property type="match status" value="1"/>
</dbReference>
<dbReference type="AlphaFoldDB" id="A0A8S3R1S4"/>
<protein>
    <submittedName>
        <fullName evidence="2">BTBD3_6</fullName>
    </submittedName>
</protein>
<dbReference type="InterPro" id="IPR011705">
    <property type="entry name" value="BACK"/>
</dbReference>
<dbReference type="InterPro" id="IPR000210">
    <property type="entry name" value="BTB/POZ_dom"/>
</dbReference>
<feature type="domain" description="BTB" evidence="1">
    <location>
        <begin position="95"/>
        <end position="162"/>
    </location>
</feature>
<dbReference type="Gene3D" id="3.30.710.10">
    <property type="entry name" value="Potassium Channel Kv1.1, Chain A"/>
    <property type="match status" value="1"/>
</dbReference>
<reference evidence="2" key="1">
    <citation type="submission" date="2021-03" db="EMBL/GenBank/DDBJ databases">
        <authorList>
            <person name="Bekaert M."/>
        </authorList>
    </citation>
    <scope>NUCLEOTIDE SEQUENCE</scope>
</reference>
<dbReference type="PANTHER" id="PTHR45774:SF3">
    <property type="entry name" value="BTB (POZ) DOMAIN-CONTAINING 2B-RELATED"/>
    <property type="match status" value="1"/>
</dbReference>
<dbReference type="EMBL" id="CAJPWZ010000826">
    <property type="protein sequence ID" value="CAG2201041.1"/>
    <property type="molecule type" value="Genomic_DNA"/>
</dbReference>
<dbReference type="Proteomes" id="UP000683360">
    <property type="component" value="Unassembled WGS sequence"/>
</dbReference>
<evidence type="ECO:0000259" key="1">
    <source>
        <dbReference type="PROSITE" id="PS50097"/>
    </source>
</evidence>